<protein>
    <submittedName>
        <fullName evidence="1">Uncharacterized protein</fullName>
    </submittedName>
</protein>
<proteinExistence type="predicted"/>
<dbReference type="RefSeq" id="WP_380293093.1">
    <property type="nucleotide sequence ID" value="NZ_JBHULY010000034.1"/>
</dbReference>
<gene>
    <name evidence="1" type="ORF">ACFSR8_14030</name>
</gene>
<accession>A0ABW5TE84</accession>
<dbReference type="Proteomes" id="UP001597476">
    <property type="component" value="Unassembled WGS sequence"/>
</dbReference>
<comment type="caution">
    <text evidence="1">The sequence shown here is derived from an EMBL/GenBank/DDBJ whole genome shotgun (WGS) entry which is preliminary data.</text>
</comment>
<sequence length="182" mass="20166">METLSKLLVLVFVLLFFLNCSTKESNPNAIVILSELEAAISFDENCTSTINFEDFDHNVYGYRADADFGVPSVQTGGHSTLDETTDLGFNMFFDPNDTERTNYTIDGSSGQVGTAYVFYIVGGVQYISSDTNPSNLVIDNLVLNDNGQVEILVASFNNVEVVNNSNVSDVRCVNAYKMRFYR</sequence>
<reference evidence="2" key="1">
    <citation type="journal article" date="2019" name="Int. J. Syst. Evol. Microbiol.">
        <title>The Global Catalogue of Microorganisms (GCM) 10K type strain sequencing project: providing services to taxonomists for standard genome sequencing and annotation.</title>
        <authorList>
            <consortium name="The Broad Institute Genomics Platform"/>
            <consortium name="The Broad Institute Genome Sequencing Center for Infectious Disease"/>
            <person name="Wu L."/>
            <person name="Ma J."/>
        </authorList>
    </citation>
    <scope>NUCLEOTIDE SEQUENCE [LARGE SCALE GENOMIC DNA]</scope>
    <source>
        <strain evidence="2">KCTC 42398</strain>
    </source>
</reference>
<dbReference type="EMBL" id="JBHULY010000034">
    <property type="protein sequence ID" value="MFD2727337.1"/>
    <property type="molecule type" value="Genomic_DNA"/>
</dbReference>
<name>A0ABW5TE84_9FLAO</name>
<evidence type="ECO:0000313" key="1">
    <source>
        <dbReference type="EMBL" id="MFD2727337.1"/>
    </source>
</evidence>
<keyword evidence="2" id="KW-1185">Reference proteome</keyword>
<organism evidence="1 2">
    <name type="scientific">Hyunsoonleella rubra</name>
    <dbReference type="NCBI Taxonomy" id="1737062"/>
    <lineage>
        <taxon>Bacteria</taxon>
        <taxon>Pseudomonadati</taxon>
        <taxon>Bacteroidota</taxon>
        <taxon>Flavobacteriia</taxon>
        <taxon>Flavobacteriales</taxon>
        <taxon>Flavobacteriaceae</taxon>
    </lineage>
</organism>
<evidence type="ECO:0000313" key="2">
    <source>
        <dbReference type="Proteomes" id="UP001597476"/>
    </source>
</evidence>